<dbReference type="RefSeq" id="WP_137344032.1">
    <property type="nucleotide sequence ID" value="NZ_BSQH01000026.1"/>
</dbReference>
<dbReference type="Gene3D" id="2.40.50.100">
    <property type="match status" value="1"/>
</dbReference>
<feature type="transmembrane region" description="Helical" evidence="2">
    <location>
        <begin position="360"/>
        <end position="380"/>
    </location>
</feature>
<dbReference type="InterPro" id="IPR006143">
    <property type="entry name" value="RND_pump_MFP"/>
</dbReference>
<dbReference type="Gene3D" id="2.40.420.20">
    <property type="match status" value="1"/>
</dbReference>
<proteinExistence type="inferred from homology"/>
<gene>
    <name evidence="5" type="ORF">FDK13_31660</name>
</gene>
<dbReference type="Pfam" id="PF25973">
    <property type="entry name" value="BSH_CzcB"/>
    <property type="match status" value="1"/>
</dbReference>
<feature type="transmembrane region" description="Helical" evidence="2">
    <location>
        <begin position="1023"/>
        <end position="1046"/>
    </location>
</feature>
<evidence type="ECO:0000313" key="6">
    <source>
        <dbReference type="Proteomes" id="UP000304900"/>
    </source>
</evidence>
<feature type="domain" description="CusB-like beta-barrel" evidence="3">
    <location>
        <begin position="1307"/>
        <end position="1381"/>
    </location>
</feature>
<dbReference type="InterPro" id="IPR001036">
    <property type="entry name" value="Acrflvin-R"/>
</dbReference>
<dbReference type="InterPro" id="IPR027463">
    <property type="entry name" value="AcrB_DN_DC_subdom"/>
</dbReference>
<dbReference type="Proteomes" id="UP000304900">
    <property type="component" value="Unassembled WGS sequence"/>
</dbReference>
<dbReference type="GO" id="GO:0005886">
    <property type="term" value="C:plasma membrane"/>
    <property type="evidence" value="ECO:0007669"/>
    <property type="project" value="TreeGrafter"/>
</dbReference>
<keyword evidence="2" id="KW-0472">Membrane</keyword>
<feature type="transmembrane region" description="Helical" evidence="2">
    <location>
        <begin position="992"/>
        <end position="1011"/>
    </location>
</feature>
<dbReference type="Gene3D" id="3.30.2090.10">
    <property type="entry name" value="Multidrug efflux transporter AcrB TolC docking domain, DN and DC subdomains"/>
    <property type="match status" value="2"/>
</dbReference>
<dbReference type="EMBL" id="SZVO01000023">
    <property type="protein sequence ID" value="TKT86607.1"/>
    <property type="molecule type" value="Genomic_DNA"/>
</dbReference>
<dbReference type="Gene3D" id="3.30.70.1320">
    <property type="entry name" value="Multidrug efflux transporter AcrB pore domain like"/>
    <property type="match status" value="1"/>
</dbReference>
<feature type="transmembrane region" description="Helical" evidence="2">
    <location>
        <begin position="945"/>
        <end position="964"/>
    </location>
</feature>
<dbReference type="Pfam" id="PF00873">
    <property type="entry name" value="ACR_tran"/>
    <property type="match status" value="1"/>
</dbReference>
<evidence type="ECO:0000256" key="2">
    <source>
        <dbReference type="SAM" id="Phobius"/>
    </source>
</evidence>
<dbReference type="InterPro" id="IPR058792">
    <property type="entry name" value="Beta-barrel_RND_2"/>
</dbReference>
<keyword evidence="6" id="KW-1185">Reference proteome</keyword>
<feature type="transmembrane region" description="Helical" evidence="2">
    <location>
        <begin position="12"/>
        <end position="30"/>
    </location>
</feature>
<dbReference type="Pfam" id="PF25954">
    <property type="entry name" value="Beta-barrel_RND_2"/>
    <property type="match status" value="1"/>
</dbReference>
<feature type="transmembrane region" description="Helical" evidence="2">
    <location>
        <begin position="917"/>
        <end position="939"/>
    </location>
</feature>
<protein>
    <submittedName>
        <fullName evidence="5">Efflux RND transporter periplasmic adaptor subunit</fullName>
    </submittedName>
</protein>
<dbReference type="Gene3D" id="3.30.70.1430">
    <property type="entry name" value="Multidrug efflux transporter AcrB pore domain"/>
    <property type="match status" value="2"/>
</dbReference>
<keyword evidence="2" id="KW-0812">Transmembrane</keyword>
<dbReference type="PANTHER" id="PTHR32063">
    <property type="match status" value="1"/>
</dbReference>
<dbReference type="PRINTS" id="PR00702">
    <property type="entry name" value="ACRIFLAVINRP"/>
</dbReference>
<organism evidence="5 6">
    <name type="scientific">Dyadobacter frigoris</name>
    <dbReference type="NCBI Taxonomy" id="2576211"/>
    <lineage>
        <taxon>Bacteria</taxon>
        <taxon>Pseudomonadati</taxon>
        <taxon>Bacteroidota</taxon>
        <taxon>Cytophagia</taxon>
        <taxon>Cytophagales</taxon>
        <taxon>Spirosomataceae</taxon>
        <taxon>Dyadobacter</taxon>
    </lineage>
</organism>
<dbReference type="Gene3D" id="1.10.287.470">
    <property type="entry name" value="Helix hairpin bin"/>
    <property type="match status" value="1"/>
</dbReference>
<dbReference type="NCBIfam" id="TIGR01730">
    <property type="entry name" value="RND_mfp"/>
    <property type="match status" value="1"/>
</dbReference>
<dbReference type="InterPro" id="IPR058647">
    <property type="entry name" value="BSH_CzcB-like"/>
</dbReference>
<dbReference type="OrthoDB" id="9757876at2"/>
<sequence>MYQLIRTALRQPISIVVVVIGILFFSILSIRTIPVDIFPNLDLPTIYVVQPYGGMAPDQMDGFIATRYQDHFLYVSGIRDVDVKTIQGLSLIKLSFYPGTDMAQAAAEVANNVSRAKAYMPEGTVPPQVVRFDASSVPIGQMVFESKSRSLNEIQDFASSRVRPMFSRIPGVSSPPPFGGNQRTIVIRVDPEKIRSYHMTPEEIIKSIVINNQPSPAGNIRMGDRTLMTPVNSLIKKPEDFLNIPIRIGAGPTVFVRDVGTVEDGADVTVSYALINGRRAVYIPVVKKSDASTLDVVNNIRAALPQLRNAVPEDVKISYEFDQSVYVTNSLKSLITEGILGALLTGLMVLLFLRDWRSVIIVVVTIPISILSAVILMNLFGQTINIMTLSGLALAIGVLVDQATVTIENIHQHQEMGKPKEQAIWDACKEIAFPEFLILLAILAVFAPSFVMTGIPRGMFLPLSLAVGFAMIASFLLSQTLVPVLANWLLKDHPKHEAPTLALDSQEVHDVIEEGDHPSLPPTGFEKFKLKYLNVLSGIMSKGKLVVPVYLVGAVILIVGGFVLIGTDILPRGNSHQFQMRLRIADGTRVERTEEATLKVLDLIKSEVGKEHVEISSAYVGTVPSSYGTSNIFVFNSGPHEAVLQVSLHEDFPVKMDALKERLRERIGKELPKLQISFEPIELVDKIMSQGSSTPIEVSVAAKDVKEAGKFAKKIQAEMKHIAFLRDVQIAQPLEYPILDVTIDRERAGQLGITSTQVARSMVAATSSSRFTDKNLWLDDAKGLAYQVQVQIPEYQMTSVQDIGTIPLKSGASNPLLADVATFSEKTTPGEYDRAGPNRLVTITANLQNIDLGTATKAVNKAIKDAGDPPRGVLVELKGQSNLLTETLSSLQTGLMIAVIIMFLLLAATYQSFKLSLVVLSTIPAVVVGSIGLLLITGATLNLQSYMGLIMSVGVSVANAILMVTNAENLRLEIGDAGKAVTLAAGSRIRPILMTSIAMIAGMIPMASGLGEGGDQIAPLGQAVIGGLIASTLASLLILPAVFTLVQRKASVHSVSLDPEDPESNFFRKNLQPSISMNPIKSIIILFIVSATLISCGSEAGSEKKSEEKPAEAQSTEMAYVQSLQPSKKMALPGELLPWNKVNIHPKVKGFVKTVQVDRGSMVKKGQVLAVLEAPEVISELNQAKAQLIAAEANLSEITSKYQISGNTYNRILRTNKTKGAVSLNEMDIAHSRVLTDSSAVAVANGNVQAARSFVNSKSELAKYLIVSAPFDGIITERNISPGALVGPGESGAKPLFVLEDNTKLRLTLAIPENLTSAIPDKGSVTFTVTASPEKQYTANFARSSRSLSEANRSMITEFDFNNSGRELKAGMYAQVQLNTERTGKTLFVPRTSVVNSSEQVFVIRQKDNKAEWVTVKPGTVVDSLVEVFGDLHEGDPIIKKASEEFRNGEALQVATKTVAKKN</sequence>
<evidence type="ECO:0000259" key="3">
    <source>
        <dbReference type="Pfam" id="PF25954"/>
    </source>
</evidence>
<dbReference type="SUPFAM" id="SSF82714">
    <property type="entry name" value="Multidrug efflux transporter AcrB TolC docking domain, DN and DC subdomains"/>
    <property type="match status" value="2"/>
</dbReference>
<feature type="transmembrane region" description="Helical" evidence="2">
    <location>
        <begin position="463"/>
        <end position="490"/>
    </location>
</feature>
<dbReference type="SUPFAM" id="SSF82866">
    <property type="entry name" value="Multidrug efflux transporter AcrB transmembrane domain"/>
    <property type="match status" value="2"/>
</dbReference>
<evidence type="ECO:0000256" key="1">
    <source>
        <dbReference type="ARBA" id="ARBA00009477"/>
    </source>
</evidence>
<dbReference type="PANTHER" id="PTHR32063:SF8">
    <property type="entry name" value="CATION EFFLUX PROTEIN"/>
    <property type="match status" value="1"/>
</dbReference>
<feature type="transmembrane region" description="Helical" evidence="2">
    <location>
        <begin position="386"/>
        <end position="410"/>
    </location>
</feature>
<feature type="transmembrane region" description="Helical" evidence="2">
    <location>
        <begin position="891"/>
        <end position="910"/>
    </location>
</feature>
<feature type="domain" description="CzcB-like barrel-sandwich hybrid" evidence="4">
    <location>
        <begin position="1142"/>
        <end position="1287"/>
    </location>
</feature>
<evidence type="ECO:0000259" key="4">
    <source>
        <dbReference type="Pfam" id="PF25973"/>
    </source>
</evidence>
<dbReference type="SUPFAM" id="SSF82693">
    <property type="entry name" value="Multidrug efflux transporter AcrB pore domain, PN1, PN2, PC1 and PC2 subdomains"/>
    <property type="match status" value="2"/>
</dbReference>
<dbReference type="Gene3D" id="3.30.70.1440">
    <property type="entry name" value="Multidrug efflux transporter AcrB pore domain"/>
    <property type="match status" value="1"/>
</dbReference>
<keyword evidence="2" id="KW-1133">Transmembrane helix</keyword>
<comment type="caution">
    <text evidence="5">The sequence shown here is derived from an EMBL/GenBank/DDBJ whole genome shotgun (WGS) entry which is preliminary data.</text>
</comment>
<reference evidence="5 6" key="1">
    <citation type="submission" date="2019-05" db="EMBL/GenBank/DDBJ databases">
        <title>Dyadobacter AR-3-8 sp. nov., isolated from arctic soil.</title>
        <authorList>
            <person name="Chaudhary D.K."/>
        </authorList>
    </citation>
    <scope>NUCLEOTIDE SEQUENCE [LARGE SCALE GENOMIC DNA]</scope>
    <source>
        <strain evidence="5 6">AR-3-8</strain>
    </source>
</reference>
<feature type="transmembrane region" description="Helical" evidence="2">
    <location>
        <begin position="1078"/>
        <end position="1095"/>
    </location>
</feature>
<dbReference type="GO" id="GO:0042910">
    <property type="term" value="F:xenobiotic transmembrane transporter activity"/>
    <property type="evidence" value="ECO:0007669"/>
    <property type="project" value="TreeGrafter"/>
</dbReference>
<feature type="transmembrane region" description="Helical" evidence="2">
    <location>
        <begin position="431"/>
        <end position="451"/>
    </location>
</feature>
<dbReference type="SUPFAM" id="SSF111369">
    <property type="entry name" value="HlyD-like secretion proteins"/>
    <property type="match status" value="1"/>
</dbReference>
<comment type="similarity">
    <text evidence="1">Belongs to the membrane fusion protein (MFP) (TC 8.A.1) family.</text>
</comment>
<feature type="transmembrane region" description="Helical" evidence="2">
    <location>
        <begin position="334"/>
        <end position="353"/>
    </location>
</feature>
<accession>A0A4U6CSS8</accession>
<feature type="transmembrane region" description="Helical" evidence="2">
    <location>
        <begin position="545"/>
        <end position="565"/>
    </location>
</feature>
<name>A0A4U6CSS8_9BACT</name>
<dbReference type="Gene3D" id="1.20.1640.10">
    <property type="entry name" value="Multidrug efflux transporter AcrB transmembrane domain"/>
    <property type="match status" value="2"/>
</dbReference>
<evidence type="ECO:0000313" key="5">
    <source>
        <dbReference type="EMBL" id="TKT86607.1"/>
    </source>
</evidence>
<dbReference type="Gene3D" id="2.40.30.170">
    <property type="match status" value="1"/>
</dbReference>